<feature type="region of interest" description="Disordered" evidence="1">
    <location>
        <begin position="88"/>
        <end position="107"/>
    </location>
</feature>
<sequence>MGTYLVFHLGDWSQVKKCHLVLNGIEQVPRSAVPAKVNLQRILHSQPLQQPVPPLESTPQSPTHLSPSIPPITQEEQLTNGSALKKTTSLSPRANTSHPAKPPPPVVRKRLSADITVLLDPPPENNVLVLLLKPAEETQAWQFLSACMQVTQCGNKPLVMEGTGSMKKALTRTKPLYFSKNGNVQRI</sequence>
<evidence type="ECO:0000256" key="1">
    <source>
        <dbReference type="SAM" id="MobiDB-lite"/>
    </source>
</evidence>
<organism evidence="2 3">
    <name type="scientific">Penaeus vannamei</name>
    <name type="common">Whiteleg shrimp</name>
    <name type="synonym">Litopenaeus vannamei</name>
    <dbReference type="NCBI Taxonomy" id="6689"/>
    <lineage>
        <taxon>Eukaryota</taxon>
        <taxon>Metazoa</taxon>
        <taxon>Ecdysozoa</taxon>
        <taxon>Arthropoda</taxon>
        <taxon>Crustacea</taxon>
        <taxon>Multicrustacea</taxon>
        <taxon>Malacostraca</taxon>
        <taxon>Eumalacostraca</taxon>
        <taxon>Eucarida</taxon>
        <taxon>Decapoda</taxon>
        <taxon>Dendrobranchiata</taxon>
        <taxon>Penaeoidea</taxon>
        <taxon>Penaeidae</taxon>
        <taxon>Penaeus</taxon>
    </lineage>
</organism>
<keyword evidence="3" id="KW-1185">Reference proteome</keyword>
<evidence type="ECO:0000313" key="2">
    <source>
        <dbReference type="EMBL" id="ROT80894.1"/>
    </source>
</evidence>
<feature type="region of interest" description="Disordered" evidence="1">
    <location>
        <begin position="46"/>
        <end position="72"/>
    </location>
</feature>
<reference evidence="2 3" key="1">
    <citation type="submission" date="2018-04" db="EMBL/GenBank/DDBJ databases">
        <authorList>
            <person name="Zhang X."/>
            <person name="Yuan J."/>
            <person name="Li F."/>
            <person name="Xiang J."/>
        </authorList>
    </citation>
    <scope>NUCLEOTIDE SEQUENCE [LARGE SCALE GENOMIC DNA]</scope>
    <source>
        <tissue evidence="2">Muscle</tissue>
    </source>
</reference>
<proteinExistence type="predicted"/>
<accession>A0A3R7MF92</accession>
<name>A0A3R7MF92_PENVA</name>
<dbReference type="EMBL" id="QCYY01001052">
    <property type="protein sequence ID" value="ROT80894.1"/>
    <property type="molecule type" value="Genomic_DNA"/>
</dbReference>
<dbReference type="Proteomes" id="UP000283509">
    <property type="component" value="Unassembled WGS sequence"/>
</dbReference>
<feature type="compositionally biased region" description="Polar residues" evidence="1">
    <location>
        <begin position="88"/>
        <end position="98"/>
    </location>
</feature>
<reference evidence="2 3" key="2">
    <citation type="submission" date="2019-01" db="EMBL/GenBank/DDBJ databases">
        <title>The decoding of complex shrimp genome reveals the adaptation for benthos swimmer, frequently molting mechanism and breeding impact on genome.</title>
        <authorList>
            <person name="Sun Y."/>
            <person name="Gao Y."/>
            <person name="Yu Y."/>
        </authorList>
    </citation>
    <scope>NUCLEOTIDE SEQUENCE [LARGE SCALE GENOMIC DNA]</scope>
    <source>
        <tissue evidence="2">Muscle</tissue>
    </source>
</reference>
<feature type="compositionally biased region" description="Polar residues" evidence="1">
    <location>
        <begin position="57"/>
        <end position="66"/>
    </location>
</feature>
<comment type="caution">
    <text evidence="2">The sequence shown here is derived from an EMBL/GenBank/DDBJ whole genome shotgun (WGS) entry which is preliminary data.</text>
</comment>
<dbReference type="OrthoDB" id="6362996at2759"/>
<gene>
    <name evidence="2" type="ORF">C7M84_000353</name>
</gene>
<protein>
    <submittedName>
        <fullName evidence="2">Uncharacterized protein</fullName>
    </submittedName>
</protein>
<evidence type="ECO:0000313" key="3">
    <source>
        <dbReference type="Proteomes" id="UP000283509"/>
    </source>
</evidence>
<dbReference type="AlphaFoldDB" id="A0A3R7MF92"/>